<protein>
    <submittedName>
        <fullName evidence="1">(northern house mosquito) hypothetical protein</fullName>
    </submittedName>
</protein>
<proteinExistence type="predicted"/>
<dbReference type="EMBL" id="HBUE01220560">
    <property type="protein sequence ID" value="CAG6539411.1"/>
    <property type="molecule type" value="Transcribed_RNA"/>
</dbReference>
<name>A0A8D8HS40_CULPI</name>
<dbReference type="EMBL" id="HBUE01327171">
    <property type="protein sequence ID" value="CAG6591440.1"/>
    <property type="molecule type" value="Transcribed_RNA"/>
</dbReference>
<dbReference type="AlphaFoldDB" id="A0A8D8HS40"/>
<sequence>MDQKSESIPIAVKIERQGKLLKQAIIAVGTDSTFTSVIQRALEQPLAVEQIQSVFAGVKSFDQSDLFNIPAQNTLSNCVAALGGCSKVLCILVPEIPERPPVKNALANLMKNAAMVKLPEEKAENDGRSCIHNRVVQYLQKQSIGFRPFQKNEMDAFMTTVGSTLWQLDGSWHKFHTASNVQALPESLHFVPEGRDSYRILHHGNHKKKCTPQIKSDELLVNYERLELLTTKRYLQAEDWKPVLRDIQQLKDSIGDYLRHVFRACDVKSAPSCDLEKVDVENRVLKVVLPVHQRDESVKLRYKDLEKRLLDVPTYTELNMIFVTPIERRMKHKYIIRLQLGFAVHLYRTYSPNATFVWRIDLSDSDVNSALVVARIEKNLFERVMADKLKKLEETFGGTANWTESKVLELVSAAQEDDSPPNGATQAGYKLLLDEGYGVSEAVELEKDAVACSTGKFSNFWDSVSKVLAADDLTVAEERRHGETSWISPLCVSLSDLMRKCEVEMERSFPNSPMNFIPSYEYFRLQFVPRNSHTEVSKRYYGRFDVKFGLQKRTLHKSHVDQHFGAKQFQFLKAMAGKFCDHSLAFFMDDKATIPVGFVGAPVSATRRQRSVLMAGLDGRGLNAMDHDNIPQHIVPSVSIKIVPPKELTDSWYCGKPIITLKDAIFQPSSAFRHAAEVVKHLSVADHNRPMMFFGTDGGPDHNVTSILVMLSYIYIFIELDLDFLGAARTPPNFSVVNPAERFMSVANIALVGVSLSRNNLGADEKKVKSFTSKKQWRDAHQKRPDIDYPQLALDGTKDARKLLSDRFERLTYKGEQVQIGEPATEEEISELKLKISALFDIDFSAALLKAKVLKVPAVEEFFADHVRCTKYTFQVKKCKKDECRFHEKIRLPVEVFDDVHWVPSPELKGDHYLNFEDVYGREPTDKDVPSLNTAGSLESDALKPPFPLAHTRARMIVRCTECEFPRLLYTKYGIDKSLKAKLEAYFEEKLFVCGADLPEFPQVFQNRKLSCREPISLHYYQTGSALPGFMPQCAKCLCDVTRTPNTILYCDKCCTQTPKPVKVFKKQGRPKKN</sequence>
<accession>A0A8D8HS40</accession>
<reference evidence="1" key="1">
    <citation type="submission" date="2021-05" db="EMBL/GenBank/DDBJ databases">
        <authorList>
            <person name="Alioto T."/>
            <person name="Alioto T."/>
            <person name="Gomez Garrido J."/>
        </authorList>
    </citation>
    <scope>NUCLEOTIDE SEQUENCE</scope>
</reference>
<evidence type="ECO:0000313" key="1">
    <source>
        <dbReference type="EMBL" id="CAG6539411.1"/>
    </source>
</evidence>
<organism evidence="1">
    <name type="scientific">Culex pipiens</name>
    <name type="common">House mosquito</name>
    <dbReference type="NCBI Taxonomy" id="7175"/>
    <lineage>
        <taxon>Eukaryota</taxon>
        <taxon>Metazoa</taxon>
        <taxon>Ecdysozoa</taxon>
        <taxon>Arthropoda</taxon>
        <taxon>Hexapoda</taxon>
        <taxon>Insecta</taxon>
        <taxon>Pterygota</taxon>
        <taxon>Neoptera</taxon>
        <taxon>Endopterygota</taxon>
        <taxon>Diptera</taxon>
        <taxon>Nematocera</taxon>
        <taxon>Culicoidea</taxon>
        <taxon>Culicidae</taxon>
        <taxon>Culicinae</taxon>
        <taxon>Culicini</taxon>
        <taxon>Culex</taxon>
        <taxon>Culex</taxon>
    </lineage>
</organism>